<dbReference type="Proteomes" id="UP000003752">
    <property type="component" value="Unassembled WGS sequence"/>
</dbReference>
<evidence type="ECO:0000313" key="2">
    <source>
        <dbReference type="EMBL" id="EEI24337.1"/>
    </source>
</evidence>
<dbReference type="RefSeq" id="WP_003634642.1">
    <property type="nucleotide sequence ID" value="NZ_GG669992.1"/>
</dbReference>
<keyword evidence="2" id="KW-0378">Hydrolase</keyword>
<gene>
    <name evidence="2" type="ORF">HMPREF0519_1533</name>
</gene>
<dbReference type="HOGENOM" id="CLU_2862133_0_0_9"/>
<dbReference type="SMR" id="C0XJX2"/>
<sequence length="64" mass="7575">MEPKLPSAWNSIKFKLRLHNNECLFTIYQNEVHVELTSGKACEVYVYDKKVRVTSQHVKEVCEY</sequence>
<dbReference type="EMBL" id="ACGP01000140">
    <property type="protein sequence ID" value="EEI24337.1"/>
    <property type="molecule type" value="Genomic_DNA"/>
</dbReference>
<dbReference type="AlphaFoldDB" id="C0XJX2"/>
<dbReference type="SUPFAM" id="SSF48208">
    <property type="entry name" value="Six-hairpin glycosidases"/>
    <property type="match status" value="1"/>
</dbReference>
<dbReference type="Pfam" id="PF03633">
    <property type="entry name" value="Glyco_hydro_65C"/>
    <property type="match status" value="1"/>
</dbReference>
<keyword evidence="3" id="KW-1185">Reference proteome</keyword>
<organism evidence="2 3">
    <name type="scientific">Lentilactobacillus hilgardii (strain ATCC 8290 / DSM 20176 / CCUG 30140 / JCM 1155 / KCTC 3500 / NBRC 15886 / NCIMB 8040 / NRRL B-1843 / 9)</name>
    <dbReference type="NCBI Taxonomy" id="1423757"/>
    <lineage>
        <taxon>Bacteria</taxon>
        <taxon>Bacillati</taxon>
        <taxon>Bacillota</taxon>
        <taxon>Bacilli</taxon>
        <taxon>Lactobacillales</taxon>
        <taxon>Lactobacillaceae</taxon>
        <taxon>Lentilactobacillus</taxon>
    </lineage>
</organism>
<dbReference type="GO" id="GO:0005975">
    <property type="term" value="P:carbohydrate metabolic process"/>
    <property type="evidence" value="ECO:0007669"/>
    <property type="project" value="InterPro"/>
</dbReference>
<evidence type="ECO:0000313" key="3">
    <source>
        <dbReference type="Proteomes" id="UP000003752"/>
    </source>
</evidence>
<comment type="caution">
    <text evidence="2">The sequence shown here is derived from an EMBL/GenBank/DDBJ whole genome shotgun (WGS) entry which is preliminary data.</text>
</comment>
<evidence type="ECO:0000259" key="1">
    <source>
        <dbReference type="Pfam" id="PF03633"/>
    </source>
</evidence>
<dbReference type="GO" id="GO:0016787">
    <property type="term" value="F:hydrolase activity"/>
    <property type="evidence" value="ECO:0007669"/>
    <property type="project" value="UniProtKB-KW"/>
</dbReference>
<protein>
    <submittedName>
        <fullName evidence="2">Glycosyl hydrolase family 65, C-terminal domain protein</fullName>
    </submittedName>
</protein>
<reference evidence="2 3" key="1">
    <citation type="submission" date="2009-01" db="EMBL/GenBank/DDBJ databases">
        <authorList>
            <person name="Qin X."/>
            <person name="Bachman B."/>
            <person name="Battles P."/>
            <person name="Bell A."/>
            <person name="Bess C."/>
            <person name="Bickham C."/>
            <person name="Chaboub L."/>
            <person name="Chen D."/>
            <person name="Coyle M."/>
            <person name="Deiros D.R."/>
            <person name="Dinh H."/>
            <person name="Forbes L."/>
            <person name="Fowler G."/>
            <person name="Francisco L."/>
            <person name="Fu Q."/>
            <person name="Gubbala S."/>
            <person name="Hale W."/>
            <person name="Han Y."/>
            <person name="Hemphill L."/>
            <person name="Highlander S.K."/>
            <person name="Hirani K."/>
            <person name="Hogues M."/>
            <person name="Jackson L."/>
            <person name="Jakkamsetti A."/>
            <person name="Javaid M."/>
            <person name="Jiang H."/>
            <person name="Korchina V."/>
            <person name="Kovar C."/>
            <person name="Lara F."/>
            <person name="Lee S."/>
            <person name="Mata R."/>
            <person name="Mathew T."/>
            <person name="Moen C."/>
            <person name="Morales K."/>
            <person name="Munidasa M."/>
            <person name="Nazareth L."/>
            <person name="Ngo R."/>
            <person name="Nguyen L."/>
            <person name="Okwuonu G."/>
            <person name="Ongeri F."/>
            <person name="Patil S."/>
            <person name="Petrosino J."/>
            <person name="Pham C."/>
            <person name="Pham P."/>
            <person name="Pu L.-L."/>
            <person name="Puazo M."/>
            <person name="Raj R."/>
            <person name="Reid J."/>
            <person name="Rouhana J."/>
            <person name="Saada N."/>
            <person name="Shang Y."/>
            <person name="Simmons D."/>
            <person name="Thornton R."/>
            <person name="Warren J."/>
            <person name="Weissenberger G."/>
            <person name="Zhang J."/>
            <person name="Zhang L."/>
            <person name="Zhou C."/>
            <person name="Zhu D."/>
            <person name="Muzny D."/>
            <person name="Worley K."/>
            <person name="Gibbs R."/>
        </authorList>
    </citation>
    <scope>NUCLEOTIDE SEQUENCE [LARGE SCALE GENOMIC DNA]</scope>
    <source>
        <strain evidence="3">ATCC 8290 / DSM 20176 / CCUG 30140 / JCM 1155 / KCTC 3500 / NBRC 15886 / NCIMB 8040 / NRRL B-1843 / 9</strain>
    </source>
</reference>
<dbReference type="InterPro" id="IPR005194">
    <property type="entry name" value="Glyco_hydro_65_C"/>
</dbReference>
<dbReference type="PATRIC" id="fig|1423757.3.peg.1354"/>
<proteinExistence type="predicted"/>
<feature type="domain" description="Glycoside hydrolase family 65 C-terminal" evidence="1">
    <location>
        <begin position="2"/>
        <end position="53"/>
    </location>
</feature>
<dbReference type="Gene3D" id="2.60.420.10">
    <property type="entry name" value="Maltose phosphorylase, domain 3"/>
    <property type="match status" value="1"/>
</dbReference>
<name>C0XJX2_LENH9</name>
<accession>C0XJX2</accession>
<dbReference type="InterPro" id="IPR008928">
    <property type="entry name" value="6-hairpin_glycosidase_sf"/>
</dbReference>